<proteinExistence type="predicted"/>
<keyword evidence="1" id="KW-1133">Transmembrane helix</keyword>
<dbReference type="EnsemblMetazoa" id="G6485.2">
    <property type="protein sequence ID" value="G6485.2:cds"/>
    <property type="gene ID" value="G6485"/>
</dbReference>
<evidence type="ECO:0000256" key="1">
    <source>
        <dbReference type="SAM" id="Phobius"/>
    </source>
</evidence>
<name>A0A8W8NDT8_MAGGI</name>
<evidence type="ECO:0000313" key="2">
    <source>
        <dbReference type="EnsemblMetazoa" id="G6485.2:cds"/>
    </source>
</evidence>
<keyword evidence="1" id="KW-0812">Transmembrane</keyword>
<protein>
    <submittedName>
        <fullName evidence="2">Uncharacterized protein</fullName>
    </submittedName>
</protein>
<dbReference type="OrthoDB" id="6104577at2759"/>
<evidence type="ECO:0000313" key="3">
    <source>
        <dbReference type="Proteomes" id="UP000005408"/>
    </source>
</evidence>
<keyword evidence="3" id="KW-1185">Reference proteome</keyword>
<feature type="transmembrane region" description="Helical" evidence="1">
    <location>
        <begin position="188"/>
        <end position="209"/>
    </location>
</feature>
<dbReference type="Proteomes" id="UP000005408">
    <property type="component" value="Unassembled WGS sequence"/>
</dbReference>
<organism evidence="2 3">
    <name type="scientific">Magallana gigas</name>
    <name type="common">Pacific oyster</name>
    <name type="synonym">Crassostrea gigas</name>
    <dbReference type="NCBI Taxonomy" id="29159"/>
    <lineage>
        <taxon>Eukaryota</taxon>
        <taxon>Metazoa</taxon>
        <taxon>Spiralia</taxon>
        <taxon>Lophotrochozoa</taxon>
        <taxon>Mollusca</taxon>
        <taxon>Bivalvia</taxon>
        <taxon>Autobranchia</taxon>
        <taxon>Pteriomorphia</taxon>
        <taxon>Ostreida</taxon>
        <taxon>Ostreoidea</taxon>
        <taxon>Ostreidae</taxon>
        <taxon>Magallana</taxon>
    </lineage>
</organism>
<dbReference type="AlphaFoldDB" id="A0A8W8NDT8"/>
<reference evidence="2" key="1">
    <citation type="submission" date="2022-08" db="UniProtKB">
        <authorList>
            <consortium name="EnsemblMetazoa"/>
        </authorList>
    </citation>
    <scope>IDENTIFICATION</scope>
    <source>
        <strain evidence="2">05x7-T-G4-1.051#20</strain>
    </source>
</reference>
<keyword evidence="1" id="KW-0472">Membrane</keyword>
<dbReference type="EnsemblMetazoa" id="G6485.1">
    <property type="protein sequence ID" value="G6485.1:cds"/>
    <property type="gene ID" value="G6485"/>
</dbReference>
<accession>A0A8W8NDT8</accession>
<sequence length="230" mass="25363">MLLPPTMEKEISTNNEVFNVDSTNHKKLKDGGIILGNPEIKRLKITPKQNSLPISIESVNPLLDNLGDRKLGTFRNTVSEPNIFVTPAAPEGAPSDHVIVFPKGTNNISPLNQLYGTYKKKSSQDFTNPAFEPEDGYVDDHQFCDIVDQVLRQPLNGGRYVHPYGQGNLYKAILVGEKTKVPQSAGKLVFWAVFMLMMVGLACSIIILAETYKSDQYLPPSSNSNATKGQ</sequence>